<reference evidence="17 18" key="1">
    <citation type="submission" date="2015-08" db="EMBL/GenBank/DDBJ databases">
        <authorList>
            <person name="Babu N.S."/>
            <person name="Beckwith C.J."/>
            <person name="Beseler K.G."/>
            <person name="Brison A."/>
            <person name="Carone J.V."/>
            <person name="Caskin T.P."/>
            <person name="Diamond M."/>
            <person name="Durham M.E."/>
            <person name="Foxe J.M."/>
            <person name="Go M."/>
            <person name="Henderson B.A."/>
            <person name="Jones I.B."/>
            <person name="McGettigan J.A."/>
            <person name="Micheletti S.J."/>
            <person name="Nasrallah M.E."/>
            <person name="Ortiz D."/>
            <person name="Piller C.R."/>
            <person name="Privatt S.R."/>
            <person name="Schneider S.L."/>
            <person name="Sharp S."/>
            <person name="Smith T.C."/>
            <person name="Stanton J.D."/>
            <person name="Ullery H.E."/>
            <person name="Wilson R.J."/>
            <person name="Serrano M.G."/>
            <person name="Buck G."/>
            <person name="Lee V."/>
            <person name="Wang Y."/>
            <person name="Carvalho R."/>
            <person name="Voegtly L."/>
            <person name="Shi R."/>
            <person name="Duckworth R."/>
            <person name="Johnson A."/>
            <person name="Loviza R."/>
            <person name="Walstead R."/>
            <person name="Shah Z."/>
            <person name="Kiflezghi M."/>
            <person name="Wade K."/>
            <person name="Ball S.L."/>
            <person name="Bradley K.W."/>
            <person name="Asai D.J."/>
            <person name="Bowman C.A."/>
            <person name="Russell D.A."/>
            <person name="Pope W.H."/>
            <person name="Jacobs-Sera D."/>
            <person name="Hendrix R.W."/>
            <person name="Hatfull G.F."/>
        </authorList>
    </citation>
    <scope>NUCLEOTIDE SEQUENCE [LARGE SCALE GENOMIC DNA]</scope>
    <source>
        <strain evidence="17 18">DSM 27648</strain>
    </source>
</reference>
<dbReference type="PRINTS" id="PR00941">
    <property type="entry name" value="CDATPASE"/>
</dbReference>
<keyword evidence="14 15" id="KW-0472">Membrane</keyword>
<evidence type="ECO:0000256" key="10">
    <source>
        <dbReference type="ARBA" id="ARBA00022842"/>
    </source>
</evidence>
<dbReference type="OrthoDB" id="9759222at2"/>
<dbReference type="STRING" id="1391654.AKJ09_05206"/>
<dbReference type="NCBIfam" id="TIGR01494">
    <property type="entry name" value="ATPase_P-type"/>
    <property type="match status" value="1"/>
</dbReference>
<dbReference type="SUPFAM" id="SSF81653">
    <property type="entry name" value="Calcium ATPase, transduction domain A"/>
    <property type="match status" value="1"/>
</dbReference>
<dbReference type="AlphaFoldDB" id="A0A0K1PYG2"/>
<keyword evidence="4 15" id="KW-1003">Cell membrane</keyword>
<dbReference type="NCBIfam" id="TIGR01525">
    <property type="entry name" value="ATPase-IB_hvy"/>
    <property type="match status" value="1"/>
</dbReference>
<feature type="transmembrane region" description="Helical" evidence="15">
    <location>
        <begin position="125"/>
        <end position="151"/>
    </location>
</feature>
<dbReference type="RefSeq" id="WP_146649486.1">
    <property type="nucleotide sequence ID" value="NZ_CP012333.1"/>
</dbReference>
<dbReference type="InterPro" id="IPR001757">
    <property type="entry name" value="P_typ_ATPase"/>
</dbReference>
<dbReference type="InterPro" id="IPR018303">
    <property type="entry name" value="ATPase_P-typ_P_site"/>
</dbReference>
<dbReference type="PROSITE" id="PS01047">
    <property type="entry name" value="HMA_1"/>
    <property type="match status" value="1"/>
</dbReference>
<keyword evidence="9 15" id="KW-0067">ATP-binding</keyword>
<dbReference type="GO" id="GO:0016887">
    <property type="term" value="F:ATP hydrolysis activity"/>
    <property type="evidence" value="ECO:0007669"/>
    <property type="project" value="InterPro"/>
</dbReference>
<keyword evidence="5" id="KW-0597">Phosphoprotein</keyword>
<dbReference type="InterPro" id="IPR036412">
    <property type="entry name" value="HAD-like_sf"/>
</dbReference>
<feature type="domain" description="HMA" evidence="16">
    <location>
        <begin position="10"/>
        <end position="76"/>
    </location>
</feature>
<evidence type="ECO:0000256" key="12">
    <source>
        <dbReference type="ARBA" id="ARBA00022989"/>
    </source>
</evidence>
<evidence type="ECO:0000256" key="9">
    <source>
        <dbReference type="ARBA" id="ARBA00022840"/>
    </source>
</evidence>
<sequence>MTSDAPEARSCASFAIEGMSCASCAARIERVLARESGVATATVNYAAGTLSLEWDPRHFDAARAKARIEALGYRAHERGGDNTEEELVGLRIRLALSAFFCMNAMLPSLVLYVGAVDASDARARWWLAFATGVLTLPTLAFGGAPFLAGAVRSLRQHAPGMDLLVSLGAVATFAYSAVVLSLGSSDVYFDTSGMIVTFLLLGRLIERSARKRGIDSVHSLLSLSPPLAHRIDDGGLETDVDARTVEPGARIRIRPGERVPLDGRVETGESYVDRSLLTGEARPLRVASGDLVEAGTLNHDGVLLLEVTNAVGSRALDRIAGAVDRLLARRAPMQALADRFAAKLTVVVLVTAALTALVNRALTGSTSIALLRAVAVLVVACPCALGLATPMALLVAAGRAARRGILFRDGDAIERAARIDSIVFDKTGTLTTGAPIVTDLLPAPGVTRDELVASAALAEQGSEHPFARAIRASTEAPLVLAGAARTFPGKGVEWRGTDGTLIRVGAFLFVRELASAAAPDLHAPHTIPASKSAVHVASAGRWLGTILVADAVRADAAGAASALHRRGIACAIASGDREEVVADVAHRLGITAARGAVDPEEKAAMLEVSRREGRVVAFIGDGLNDGPAIAAADCGIAAHGATDVALGAAHVVIRAEGISHVVEALDLARKTRRVMKQNLGWALGYNVIAIALASAGLVTPVMAAAAMATSSITVVLNSLRLGRT</sequence>
<organism evidence="17 18">
    <name type="scientific">Labilithrix luteola</name>
    <dbReference type="NCBI Taxonomy" id="1391654"/>
    <lineage>
        <taxon>Bacteria</taxon>
        <taxon>Pseudomonadati</taxon>
        <taxon>Myxococcota</taxon>
        <taxon>Polyangia</taxon>
        <taxon>Polyangiales</taxon>
        <taxon>Labilitrichaceae</taxon>
        <taxon>Labilithrix</taxon>
    </lineage>
</organism>
<keyword evidence="12 15" id="KW-1133">Transmembrane helix</keyword>
<evidence type="ECO:0000313" key="17">
    <source>
        <dbReference type="EMBL" id="AKU98542.1"/>
    </source>
</evidence>
<dbReference type="PROSITE" id="PS50846">
    <property type="entry name" value="HMA_2"/>
    <property type="match status" value="1"/>
</dbReference>
<evidence type="ECO:0000256" key="8">
    <source>
        <dbReference type="ARBA" id="ARBA00022741"/>
    </source>
</evidence>
<dbReference type="Gene3D" id="3.40.50.1000">
    <property type="entry name" value="HAD superfamily/HAD-like"/>
    <property type="match status" value="1"/>
</dbReference>
<dbReference type="GO" id="GO:0055070">
    <property type="term" value="P:copper ion homeostasis"/>
    <property type="evidence" value="ECO:0007669"/>
    <property type="project" value="TreeGrafter"/>
</dbReference>
<keyword evidence="8 15" id="KW-0547">Nucleotide-binding</keyword>
<dbReference type="Gene3D" id="3.30.70.100">
    <property type="match status" value="1"/>
</dbReference>
<dbReference type="InterPro" id="IPR023214">
    <property type="entry name" value="HAD_sf"/>
</dbReference>
<dbReference type="PRINTS" id="PR00119">
    <property type="entry name" value="CATATPASE"/>
</dbReference>
<evidence type="ECO:0000256" key="15">
    <source>
        <dbReference type="RuleBase" id="RU362081"/>
    </source>
</evidence>
<evidence type="ECO:0000256" key="14">
    <source>
        <dbReference type="ARBA" id="ARBA00023136"/>
    </source>
</evidence>
<feature type="transmembrane region" description="Helical" evidence="15">
    <location>
        <begin position="340"/>
        <end position="358"/>
    </location>
</feature>
<feature type="transmembrane region" description="Helical" evidence="15">
    <location>
        <begin position="679"/>
        <end position="698"/>
    </location>
</feature>
<gene>
    <name evidence="17" type="ORF">AKJ09_05206</name>
</gene>
<feature type="transmembrane region" description="Helical" evidence="15">
    <location>
        <begin position="94"/>
        <end position="113"/>
    </location>
</feature>
<dbReference type="GO" id="GO:0043682">
    <property type="term" value="F:P-type divalent copper transporter activity"/>
    <property type="evidence" value="ECO:0007669"/>
    <property type="project" value="TreeGrafter"/>
</dbReference>
<dbReference type="InterPro" id="IPR059000">
    <property type="entry name" value="ATPase_P-type_domA"/>
</dbReference>
<dbReference type="SUPFAM" id="SSF81665">
    <property type="entry name" value="Calcium ATPase, transmembrane domain M"/>
    <property type="match status" value="1"/>
</dbReference>
<evidence type="ECO:0000256" key="13">
    <source>
        <dbReference type="ARBA" id="ARBA00023065"/>
    </source>
</evidence>
<dbReference type="InterPro" id="IPR036163">
    <property type="entry name" value="HMA_dom_sf"/>
</dbReference>
<feature type="transmembrane region" description="Helical" evidence="15">
    <location>
        <begin position="163"/>
        <end position="181"/>
    </location>
</feature>
<dbReference type="InterPro" id="IPR006121">
    <property type="entry name" value="HMA_dom"/>
</dbReference>
<dbReference type="SUPFAM" id="SSF56784">
    <property type="entry name" value="HAD-like"/>
    <property type="match status" value="1"/>
</dbReference>
<dbReference type="PATRIC" id="fig|1391654.3.peg.5278"/>
<dbReference type="KEGG" id="llu:AKJ09_05206"/>
<evidence type="ECO:0000256" key="5">
    <source>
        <dbReference type="ARBA" id="ARBA00022553"/>
    </source>
</evidence>
<dbReference type="GO" id="GO:0005886">
    <property type="term" value="C:plasma membrane"/>
    <property type="evidence" value="ECO:0007669"/>
    <property type="project" value="UniProtKB-SubCell"/>
</dbReference>
<dbReference type="Pfam" id="PF00122">
    <property type="entry name" value="E1-E2_ATPase"/>
    <property type="match status" value="1"/>
</dbReference>
<dbReference type="GO" id="GO:0005507">
    <property type="term" value="F:copper ion binding"/>
    <property type="evidence" value="ECO:0007669"/>
    <property type="project" value="TreeGrafter"/>
</dbReference>
<evidence type="ECO:0000256" key="1">
    <source>
        <dbReference type="ARBA" id="ARBA00004651"/>
    </source>
</evidence>
<dbReference type="InterPro" id="IPR027256">
    <property type="entry name" value="P-typ_ATPase_IB"/>
</dbReference>
<name>A0A0K1PYG2_9BACT</name>
<dbReference type="PROSITE" id="PS00154">
    <property type="entry name" value="ATPASE_E1_E2"/>
    <property type="match status" value="1"/>
</dbReference>
<keyword evidence="3" id="KW-0813">Transport</keyword>
<dbReference type="InterPro" id="IPR023299">
    <property type="entry name" value="ATPase_P-typ_cyto_dom_N"/>
</dbReference>
<keyword evidence="7 15" id="KW-0479">Metal-binding</keyword>
<keyword evidence="11" id="KW-1278">Translocase</keyword>
<dbReference type="Proteomes" id="UP000064967">
    <property type="component" value="Chromosome"/>
</dbReference>
<evidence type="ECO:0000256" key="7">
    <source>
        <dbReference type="ARBA" id="ARBA00022723"/>
    </source>
</evidence>
<dbReference type="InterPro" id="IPR023298">
    <property type="entry name" value="ATPase_P-typ_TM_dom_sf"/>
</dbReference>
<dbReference type="NCBIfam" id="TIGR01511">
    <property type="entry name" value="ATPase-IB1_Cu"/>
    <property type="match status" value="1"/>
</dbReference>
<dbReference type="PANTHER" id="PTHR43520:SF5">
    <property type="entry name" value="CATION-TRANSPORTING P-TYPE ATPASE-RELATED"/>
    <property type="match status" value="1"/>
</dbReference>
<dbReference type="Pfam" id="PF00702">
    <property type="entry name" value="Hydrolase"/>
    <property type="match status" value="1"/>
</dbReference>
<evidence type="ECO:0000256" key="6">
    <source>
        <dbReference type="ARBA" id="ARBA00022692"/>
    </source>
</evidence>
<evidence type="ECO:0000256" key="11">
    <source>
        <dbReference type="ARBA" id="ARBA00022967"/>
    </source>
</evidence>
<comment type="similarity">
    <text evidence="2 15">Belongs to the cation transport ATPase (P-type) (TC 3.A.3) family. Type IB subfamily.</text>
</comment>
<dbReference type="InterPro" id="IPR017969">
    <property type="entry name" value="Heavy-metal-associated_CS"/>
</dbReference>
<evidence type="ECO:0000313" key="18">
    <source>
        <dbReference type="Proteomes" id="UP000064967"/>
    </source>
</evidence>
<dbReference type="Pfam" id="PF00403">
    <property type="entry name" value="HMA"/>
    <property type="match status" value="1"/>
</dbReference>
<comment type="subcellular location">
    <subcellularLocation>
        <location evidence="1">Cell membrane</location>
        <topology evidence="1">Multi-pass membrane protein</topology>
    </subcellularLocation>
</comment>
<evidence type="ECO:0000256" key="3">
    <source>
        <dbReference type="ARBA" id="ARBA00022448"/>
    </source>
</evidence>
<accession>A0A0K1PYG2</accession>
<keyword evidence="10" id="KW-0460">Magnesium</keyword>
<keyword evidence="13" id="KW-0406">Ion transport</keyword>
<proteinExistence type="inferred from homology"/>
<keyword evidence="18" id="KW-1185">Reference proteome</keyword>
<evidence type="ECO:0000256" key="2">
    <source>
        <dbReference type="ARBA" id="ARBA00006024"/>
    </source>
</evidence>
<dbReference type="EMBL" id="CP012333">
    <property type="protein sequence ID" value="AKU98542.1"/>
    <property type="molecule type" value="Genomic_DNA"/>
</dbReference>
<dbReference type="InterPro" id="IPR008250">
    <property type="entry name" value="ATPase_P-typ_transduc_dom_A_sf"/>
</dbReference>
<dbReference type="PANTHER" id="PTHR43520">
    <property type="entry name" value="ATP7, ISOFORM B"/>
    <property type="match status" value="1"/>
</dbReference>
<keyword evidence="6 15" id="KW-0812">Transmembrane</keyword>
<dbReference type="Gene3D" id="3.40.1110.10">
    <property type="entry name" value="Calcium-transporting ATPase, cytoplasmic domain N"/>
    <property type="match status" value="1"/>
</dbReference>
<feature type="transmembrane region" description="Helical" evidence="15">
    <location>
        <begin position="370"/>
        <end position="398"/>
    </location>
</feature>
<dbReference type="SUPFAM" id="SSF55008">
    <property type="entry name" value="HMA, heavy metal-associated domain"/>
    <property type="match status" value="1"/>
</dbReference>
<feature type="transmembrane region" description="Helical" evidence="15">
    <location>
        <begin position="187"/>
        <end position="205"/>
    </location>
</feature>
<evidence type="ECO:0000256" key="4">
    <source>
        <dbReference type="ARBA" id="ARBA00022475"/>
    </source>
</evidence>
<evidence type="ECO:0000259" key="16">
    <source>
        <dbReference type="PROSITE" id="PS50846"/>
    </source>
</evidence>
<dbReference type="GO" id="GO:0005524">
    <property type="term" value="F:ATP binding"/>
    <property type="evidence" value="ECO:0007669"/>
    <property type="project" value="UniProtKB-UniRule"/>
</dbReference>
<protein>
    <submittedName>
        <fullName evidence="17">Lead, cadmium, zinc and mercury transporting ATPase</fullName>
    </submittedName>
</protein>
<dbReference type="Gene3D" id="2.70.150.10">
    <property type="entry name" value="Calcium-transporting ATPase, cytoplasmic transduction domain A"/>
    <property type="match status" value="1"/>
</dbReference>
<dbReference type="CDD" id="cd00371">
    <property type="entry name" value="HMA"/>
    <property type="match status" value="1"/>
</dbReference>